<evidence type="ECO:0000256" key="4">
    <source>
        <dbReference type="RuleBase" id="RU362039"/>
    </source>
</evidence>
<keyword evidence="3" id="KW-0378">Hydrolase</keyword>
<evidence type="ECO:0000313" key="7">
    <source>
        <dbReference type="Proteomes" id="UP001597541"/>
    </source>
</evidence>
<evidence type="ECO:0000259" key="5">
    <source>
        <dbReference type="Pfam" id="PF12850"/>
    </source>
</evidence>
<accession>A0ABW5PAD5</accession>
<evidence type="ECO:0000256" key="3">
    <source>
        <dbReference type="ARBA" id="ARBA00022801"/>
    </source>
</evidence>
<evidence type="ECO:0000256" key="2">
    <source>
        <dbReference type="ARBA" id="ARBA00022723"/>
    </source>
</evidence>
<evidence type="ECO:0000256" key="1">
    <source>
        <dbReference type="ARBA" id="ARBA00008950"/>
    </source>
</evidence>
<keyword evidence="2 4" id="KW-0479">Metal-binding</keyword>
<dbReference type="InterPro" id="IPR024654">
    <property type="entry name" value="Calcineurin-like_PHP_lpxH"/>
</dbReference>
<dbReference type="InterPro" id="IPR000979">
    <property type="entry name" value="Phosphodiesterase_MJ0936/Vps29"/>
</dbReference>
<dbReference type="Gene3D" id="3.60.21.10">
    <property type="match status" value="1"/>
</dbReference>
<comment type="similarity">
    <text evidence="1 4">Belongs to the metallophosphoesterase superfamily. YfcE family.</text>
</comment>
<dbReference type="SUPFAM" id="SSF56300">
    <property type="entry name" value="Metallo-dependent phosphatases"/>
    <property type="match status" value="1"/>
</dbReference>
<dbReference type="PROSITE" id="PS01269">
    <property type="entry name" value="UPF0025"/>
    <property type="match status" value="1"/>
</dbReference>
<name>A0ABW5PAD5_9BACL</name>
<dbReference type="InterPro" id="IPR029052">
    <property type="entry name" value="Metallo-depent_PP-like"/>
</dbReference>
<dbReference type="EC" id="3.1.4.-" evidence="4"/>
<dbReference type="RefSeq" id="WP_377601549.1">
    <property type="nucleotide sequence ID" value="NZ_JBHUME010000005.1"/>
</dbReference>
<dbReference type="CDD" id="cd00841">
    <property type="entry name" value="MPP_YfcE"/>
    <property type="match status" value="1"/>
</dbReference>
<feature type="domain" description="Calcineurin-like phosphoesterase" evidence="5">
    <location>
        <begin position="1"/>
        <end position="151"/>
    </location>
</feature>
<dbReference type="EMBL" id="JBHUME010000005">
    <property type="protein sequence ID" value="MFD2612225.1"/>
    <property type="molecule type" value="Genomic_DNA"/>
</dbReference>
<dbReference type="PANTHER" id="PTHR11124">
    <property type="entry name" value="VACUOLAR SORTING PROTEIN VPS29"/>
    <property type="match status" value="1"/>
</dbReference>
<proteinExistence type="inferred from homology"/>
<dbReference type="Pfam" id="PF12850">
    <property type="entry name" value="Metallophos_2"/>
    <property type="match status" value="1"/>
</dbReference>
<protein>
    <recommendedName>
        <fullName evidence="4">Phosphoesterase</fullName>
        <ecNumber evidence="4">3.1.4.-</ecNumber>
    </recommendedName>
</protein>
<dbReference type="InterPro" id="IPR020935">
    <property type="entry name" value="PdiEstase_YfcE_CS"/>
</dbReference>
<dbReference type="Proteomes" id="UP001597541">
    <property type="component" value="Unassembled WGS sequence"/>
</dbReference>
<sequence length="165" mass="18491">MRIGIVSDTHMSPKVARLPNALVEGLQGVELILHIGDWTSLHVAGMMEEIAPVDGVAGNNDGLEIRERFGRKKVLSIAGFRIGMVHGDGSRKTTEQRAWEAFEGEQVDVILFGHSHIPFMERRGEVLMFNPGSPSDKRRQPKYSYGILELEGTIRAQHYYYESKA</sequence>
<comment type="cofactor">
    <cofactor evidence="4">
        <name>a divalent metal cation</name>
        <dbReference type="ChEBI" id="CHEBI:60240"/>
    </cofactor>
</comment>
<dbReference type="InterPro" id="IPR041802">
    <property type="entry name" value="MPP_YfcE"/>
</dbReference>
<gene>
    <name evidence="6" type="ORF">ACFSUF_07245</name>
</gene>
<comment type="caution">
    <text evidence="6">The sequence shown here is derived from an EMBL/GenBank/DDBJ whole genome shotgun (WGS) entry which is preliminary data.</text>
</comment>
<reference evidence="7" key="1">
    <citation type="journal article" date="2019" name="Int. J. Syst. Evol. Microbiol.">
        <title>The Global Catalogue of Microorganisms (GCM) 10K type strain sequencing project: providing services to taxonomists for standard genome sequencing and annotation.</title>
        <authorList>
            <consortium name="The Broad Institute Genomics Platform"/>
            <consortium name="The Broad Institute Genome Sequencing Center for Infectious Disease"/>
            <person name="Wu L."/>
            <person name="Ma J."/>
        </authorList>
    </citation>
    <scope>NUCLEOTIDE SEQUENCE [LARGE SCALE GENOMIC DNA]</scope>
    <source>
        <strain evidence="7">KCTC 3950</strain>
    </source>
</reference>
<evidence type="ECO:0000313" key="6">
    <source>
        <dbReference type="EMBL" id="MFD2612225.1"/>
    </source>
</evidence>
<organism evidence="6 7">
    <name type="scientific">Paenibacillus gansuensis</name>
    <dbReference type="NCBI Taxonomy" id="306542"/>
    <lineage>
        <taxon>Bacteria</taxon>
        <taxon>Bacillati</taxon>
        <taxon>Bacillota</taxon>
        <taxon>Bacilli</taxon>
        <taxon>Bacillales</taxon>
        <taxon>Paenibacillaceae</taxon>
        <taxon>Paenibacillus</taxon>
    </lineage>
</organism>
<keyword evidence="7" id="KW-1185">Reference proteome</keyword>
<dbReference type="NCBIfam" id="TIGR00040">
    <property type="entry name" value="yfcE"/>
    <property type="match status" value="1"/>
</dbReference>